<organism evidence="2 3">
    <name type="scientific">Burkholderia cepacia</name>
    <name type="common">Pseudomonas cepacia</name>
    <dbReference type="NCBI Taxonomy" id="292"/>
    <lineage>
        <taxon>Bacteria</taxon>
        <taxon>Pseudomonadati</taxon>
        <taxon>Pseudomonadota</taxon>
        <taxon>Betaproteobacteria</taxon>
        <taxon>Burkholderiales</taxon>
        <taxon>Burkholderiaceae</taxon>
        <taxon>Burkholderia</taxon>
        <taxon>Burkholderia cepacia complex</taxon>
    </lineage>
</organism>
<dbReference type="PANTHER" id="PTHR30595:SF6">
    <property type="entry name" value="SCHLAFEN ALBA-2 DOMAIN-CONTAINING PROTEIN"/>
    <property type="match status" value="1"/>
</dbReference>
<dbReference type="InterPro" id="IPR038461">
    <property type="entry name" value="Schlafen_AlbA_2_dom_sf"/>
</dbReference>
<feature type="domain" description="Schlafen AlbA-2" evidence="1">
    <location>
        <begin position="15"/>
        <end position="143"/>
    </location>
</feature>
<sequence>MDDKSLIETLLYRGEGDALDFKLQQYEFENADDDKKSIILKDMLAFANAWRDGPAYILIGVRDGTREIVGLDRDIDDSRLQQFINGKLNRPLHFAYRSVEYDGCVLGLYTVPVQMRPVYATRNVGKVKADTVYVRRGSSTAEAKPEEIAWMGAVASGLTHTPELQIRLVKLDTDATPLESLEQTILDIQCPDDQDIPNYPESIQSPFGTRILSPELGRNENYYRQLAMRRLRFFWTQIWGKTHDPNWSLKC</sequence>
<proteinExistence type="predicted"/>
<dbReference type="InterPro" id="IPR007421">
    <property type="entry name" value="Schlafen_AlbA_2_dom"/>
</dbReference>
<evidence type="ECO:0000259" key="1">
    <source>
        <dbReference type="Pfam" id="PF04326"/>
    </source>
</evidence>
<accession>A0A2S8HYJ6</accession>
<dbReference type="Pfam" id="PF04326">
    <property type="entry name" value="SLFN_AlbA_2"/>
    <property type="match status" value="1"/>
</dbReference>
<protein>
    <recommendedName>
        <fullName evidence="1">Schlafen AlbA-2 domain-containing protein</fullName>
    </recommendedName>
</protein>
<dbReference type="EMBL" id="PUIQ01000109">
    <property type="protein sequence ID" value="PQP07613.1"/>
    <property type="molecule type" value="Genomic_DNA"/>
</dbReference>
<dbReference type="AlphaFoldDB" id="A0A2S8HYJ6"/>
<gene>
    <name evidence="2" type="ORF">C5615_37600</name>
</gene>
<evidence type="ECO:0000313" key="3">
    <source>
        <dbReference type="Proteomes" id="UP000238206"/>
    </source>
</evidence>
<comment type="caution">
    <text evidence="2">The sequence shown here is derived from an EMBL/GenBank/DDBJ whole genome shotgun (WGS) entry which is preliminary data.</text>
</comment>
<dbReference type="PANTHER" id="PTHR30595">
    <property type="entry name" value="GLPR-RELATED TRANSCRIPTIONAL REPRESSOR"/>
    <property type="match status" value="1"/>
</dbReference>
<dbReference type="RefSeq" id="WP_105393878.1">
    <property type="nucleotide sequence ID" value="NZ_PUIQ01000109.1"/>
</dbReference>
<evidence type="ECO:0000313" key="2">
    <source>
        <dbReference type="EMBL" id="PQP07613.1"/>
    </source>
</evidence>
<name>A0A2S8HYJ6_BURCE</name>
<reference evidence="2 3" key="1">
    <citation type="submission" date="2018-02" db="EMBL/GenBank/DDBJ databases">
        <title>Draft genome sequencing of Burkholderia cepacia Y14-15.</title>
        <authorList>
            <person name="Zheng B.-X."/>
        </authorList>
    </citation>
    <scope>NUCLEOTIDE SEQUENCE [LARGE SCALE GENOMIC DNA]</scope>
    <source>
        <strain evidence="2 3">Y14-15</strain>
    </source>
</reference>
<dbReference type="Gene3D" id="3.30.950.30">
    <property type="entry name" value="Schlafen, AAA domain"/>
    <property type="match status" value="1"/>
</dbReference>
<dbReference type="Proteomes" id="UP000238206">
    <property type="component" value="Unassembled WGS sequence"/>
</dbReference>